<dbReference type="STRING" id="1043005.A0A074ZKQ3"/>
<dbReference type="FunCoup" id="A0A074ZKQ3">
    <property type="interactions" value="56"/>
</dbReference>
<dbReference type="EMBL" id="KL584751">
    <property type="protein sequence ID" value="KEQ99031.1"/>
    <property type="molecule type" value="Genomic_DNA"/>
</dbReference>
<evidence type="ECO:0000313" key="3">
    <source>
        <dbReference type="EMBL" id="KEQ99031.1"/>
    </source>
</evidence>
<evidence type="ECO:0000256" key="2">
    <source>
        <dbReference type="SAM" id="Phobius"/>
    </source>
</evidence>
<keyword evidence="2" id="KW-0472">Membrane</keyword>
<dbReference type="AlphaFoldDB" id="A0A074ZKQ3"/>
<dbReference type="InterPro" id="IPR018624">
    <property type="entry name" value="Sec66"/>
</dbReference>
<name>A0A074ZKQ3_AURSE</name>
<feature type="compositionally biased region" description="Polar residues" evidence="1">
    <location>
        <begin position="209"/>
        <end position="230"/>
    </location>
</feature>
<evidence type="ECO:0008006" key="5">
    <source>
        <dbReference type="Google" id="ProtNLM"/>
    </source>
</evidence>
<keyword evidence="2" id="KW-1133">Transmembrane helix</keyword>
<protein>
    <recommendedName>
        <fullName evidence="5">Translocation protein sec66</fullName>
    </recommendedName>
</protein>
<reference evidence="3 4" key="1">
    <citation type="journal article" date="2014" name="BMC Genomics">
        <title>Genome sequencing of four Aureobasidium pullulans varieties: biotechnological potential, stress tolerance, and description of new species.</title>
        <authorList>
            <person name="Gostin Ar C."/>
            <person name="Ohm R.A."/>
            <person name="Kogej T."/>
            <person name="Sonjak S."/>
            <person name="Turk M."/>
            <person name="Zajc J."/>
            <person name="Zalar P."/>
            <person name="Grube M."/>
            <person name="Sun H."/>
            <person name="Han J."/>
            <person name="Sharma A."/>
            <person name="Chiniquy J."/>
            <person name="Ngan C.Y."/>
            <person name="Lipzen A."/>
            <person name="Barry K."/>
            <person name="Grigoriev I.V."/>
            <person name="Gunde-Cimerman N."/>
        </authorList>
    </citation>
    <scope>NUCLEOTIDE SEQUENCE [LARGE SCALE GENOMIC DNA]</scope>
    <source>
        <strain evidence="3 4">EXF-2481</strain>
    </source>
</reference>
<dbReference type="PANTHER" id="PTHR28229:SF1">
    <property type="entry name" value="TRANSLOCATION PROTEIN SEC66"/>
    <property type="match status" value="1"/>
</dbReference>
<dbReference type="OMA" id="KPWFPAH"/>
<dbReference type="GO" id="GO:0031207">
    <property type="term" value="C:Sec62/Sec63 complex"/>
    <property type="evidence" value="ECO:0007669"/>
    <property type="project" value="InterPro"/>
</dbReference>
<dbReference type="GeneID" id="25363206"/>
<evidence type="ECO:0000256" key="1">
    <source>
        <dbReference type="SAM" id="MobiDB-lite"/>
    </source>
</evidence>
<dbReference type="HOGENOM" id="CLU_066294_0_0_1"/>
<proteinExistence type="predicted"/>
<keyword evidence="2" id="KW-0812">Transmembrane</keyword>
<dbReference type="PANTHER" id="PTHR28229">
    <property type="entry name" value="TRANSLOCATION PROTEIN SEC66"/>
    <property type="match status" value="1"/>
</dbReference>
<dbReference type="GO" id="GO:0031204">
    <property type="term" value="P:post-translational protein targeting to membrane, translocation"/>
    <property type="evidence" value="ECO:0007669"/>
    <property type="project" value="InterPro"/>
</dbReference>
<feature type="region of interest" description="Disordered" evidence="1">
    <location>
        <begin position="196"/>
        <end position="252"/>
    </location>
</feature>
<dbReference type="RefSeq" id="XP_013347351.1">
    <property type="nucleotide sequence ID" value="XM_013491897.1"/>
</dbReference>
<feature type="transmembrane region" description="Helical" evidence="2">
    <location>
        <begin position="6"/>
        <end position="28"/>
    </location>
</feature>
<dbReference type="Proteomes" id="UP000030641">
    <property type="component" value="Unassembled WGS sequence"/>
</dbReference>
<dbReference type="Pfam" id="PF09802">
    <property type="entry name" value="Sec66"/>
    <property type="match status" value="1"/>
</dbReference>
<keyword evidence="4" id="KW-1185">Reference proteome</keyword>
<dbReference type="InParanoid" id="A0A074ZKQ3"/>
<organism evidence="3 4">
    <name type="scientific">Aureobasidium subglaciale (strain EXF-2481)</name>
    <name type="common">Aureobasidium pullulans var. subglaciale</name>
    <dbReference type="NCBI Taxonomy" id="1043005"/>
    <lineage>
        <taxon>Eukaryota</taxon>
        <taxon>Fungi</taxon>
        <taxon>Dikarya</taxon>
        <taxon>Ascomycota</taxon>
        <taxon>Pezizomycotina</taxon>
        <taxon>Dothideomycetes</taxon>
        <taxon>Dothideomycetidae</taxon>
        <taxon>Dothideales</taxon>
        <taxon>Saccotheciaceae</taxon>
        <taxon>Aureobasidium</taxon>
    </lineage>
</organism>
<sequence>MVDWVGLLIPLAYLSILIGSLATFSSLYRRRKAQKAANLAPWFPPHLQRNIYLSLLHLDPQDPSSVPEGSDKSLSQIPDSIVRAALLRRAVEDIHRIIQIRNAKPALQTLLQRGSVGDELWQRFLRAEQEIEEEVKDVVSEANALVPNWGQIIFQSANEIANNQLAKQRMEDIQSKLPEEKAWWDKKKQGISSQFMKELDDEAAGSRKGSVTSATNSRKGSVVSITGQKTNSDEDAVLIETPGSAKKKKGKK</sequence>
<gene>
    <name evidence="3" type="ORF">AUEXF2481DRAFT_26266</name>
</gene>
<evidence type="ECO:0000313" key="4">
    <source>
        <dbReference type="Proteomes" id="UP000030641"/>
    </source>
</evidence>
<accession>A0A074ZKQ3</accession>
<dbReference type="OrthoDB" id="73168at2759"/>